<dbReference type="Gene3D" id="1.10.287.1060">
    <property type="entry name" value="ESAT-6-like"/>
    <property type="match status" value="1"/>
</dbReference>
<evidence type="ECO:0000313" key="2">
    <source>
        <dbReference type="Proteomes" id="UP000193487"/>
    </source>
</evidence>
<proteinExistence type="predicted"/>
<evidence type="ECO:0000313" key="1">
    <source>
        <dbReference type="EMBL" id="ORW01390.1"/>
    </source>
</evidence>
<sequence length="95" mass="10770">MDRYRVELHELLGFVERLQAFESRAEQICESADNLVNQLDGNWSGTAAGAHQAEHDEWIAAAAEMREAATQLRRAADTAHRNYSELIEINTAMWP</sequence>
<accession>A0A1X1XRH4</accession>
<dbReference type="AlphaFoldDB" id="A0A1X1XRH4"/>
<organism evidence="1 2">
    <name type="scientific">Mycobacterium kyorinense</name>
    <dbReference type="NCBI Taxonomy" id="487514"/>
    <lineage>
        <taxon>Bacteria</taxon>
        <taxon>Bacillati</taxon>
        <taxon>Actinomycetota</taxon>
        <taxon>Actinomycetes</taxon>
        <taxon>Mycobacteriales</taxon>
        <taxon>Mycobacteriaceae</taxon>
        <taxon>Mycobacterium</taxon>
    </lineage>
</organism>
<dbReference type="RefSeq" id="WP_045374359.1">
    <property type="nucleotide sequence ID" value="NZ_BBKA01000013.1"/>
</dbReference>
<protein>
    <recommendedName>
        <fullName evidence="3">ESAT-6-like protein</fullName>
    </recommendedName>
</protein>
<dbReference type="Proteomes" id="UP000193487">
    <property type="component" value="Unassembled WGS sequence"/>
</dbReference>
<dbReference type="OrthoDB" id="4380842at2"/>
<reference evidence="1 2" key="1">
    <citation type="submission" date="2016-01" db="EMBL/GenBank/DDBJ databases">
        <title>The new phylogeny of the genus Mycobacterium.</title>
        <authorList>
            <person name="Tarcisio F."/>
            <person name="Conor M."/>
            <person name="Antonella G."/>
            <person name="Elisabetta G."/>
            <person name="Giulia F.S."/>
            <person name="Sara T."/>
            <person name="Anna F."/>
            <person name="Clotilde B."/>
            <person name="Roberto B."/>
            <person name="Veronica D.S."/>
            <person name="Fabio R."/>
            <person name="Monica P."/>
            <person name="Olivier J."/>
            <person name="Enrico T."/>
            <person name="Nicola S."/>
        </authorList>
    </citation>
    <scope>NUCLEOTIDE SEQUENCE [LARGE SCALE GENOMIC DNA]</scope>
    <source>
        <strain evidence="1 2">DSM 45166</strain>
    </source>
</reference>
<evidence type="ECO:0008006" key="3">
    <source>
        <dbReference type="Google" id="ProtNLM"/>
    </source>
</evidence>
<dbReference type="SUPFAM" id="SSF140453">
    <property type="entry name" value="EsxAB dimer-like"/>
    <property type="match status" value="1"/>
</dbReference>
<keyword evidence="2" id="KW-1185">Reference proteome</keyword>
<name>A0A1X1XRH4_9MYCO</name>
<comment type="caution">
    <text evidence="1">The sequence shown here is derived from an EMBL/GenBank/DDBJ whole genome shotgun (WGS) entry which is preliminary data.</text>
</comment>
<dbReference type="Pfam" id="PF06013">
    <property type="entry name" value="WXG100"/>
    <property type="match status" value="1"/>
</dbReference>
<gene>
    <name evidence="1" type="ORF">AWC14_08120</name>
</gene>
<dbReference type="InterPro" id="IPR036689">
    <property type="entry name" value="ESAT-6-like_sf"/>
</dbReference>
<dbReference type="InterPro" id="IPR010310">
    <property type="entry name" value="T7SS_ESAT-6-like"/>
</dbReference>
<dbReference type="EMBL" id="LQPE01000140">
    <property type="protein sequence ID" value="ORW01390.1"/>
    <property type="molecule type" value="Genomic_DNA"/>
</dbReference>